<sequence length="1186" mass="133384">MASGQEGAKAPFLNDYKLEFFQKRFPQTLTGGLRVKIGAPYYVYIYQVIVFLWPAILGGIFTVLTEFDVLQDYVCCYIYGGIIWLTVTCVYLLRLYLLRDAYTKGSQSSRHNVLADDDQIDFSSCCDKDTFLFIFPASKYLYRLLHGALLAVLCGMTFLYLLPSRLQDLGYGTGLTIVLLIFNWLTLCIASHSLTVQPPPETAIFRSLDNVGLNVFMRPFYVASITIVGVLARHYSSLEEISEMLYIVMATLPLLWTVGLLPPLDALFPWLGEQVLVFALGGTYMASDSRLLFSLMVSALAFIPACFITNYLALVTYSAAIGFILSLDLFHITQVIVNYVTKGHLKDGHFPTIPTIIKYGIILVIGTVIAGVTSHFHEDATKSMFDSFGYVFVVLLLLLKVLGDLQYVYIASGLTRNPLYIKSATSVERLKKFQRKIGYVGHIYNILLSYICPLIMVAFLGTFLNTSKDLGSFVKALGIIRSLRWAWQNTLKCLLEVTICCVIVWIDINSTWWSNLGIGVQLMLISIITDRLSELLTKMKFMFTVFITSWTEAKQRHSATVPTLITSLVFFPLILAIVAVSVALSAPLTPLFCFPIFFVGFPRPKRMWPSLAAQISNGSEGSVFYQQLVPKICNELQRAIASGNLVKKSDFLLVRYQDRLIVVHILERGYKYCTLIARGLELQETSCHTVEAARVDDIFEDVFTKDRTSTFGFNPYPLHTLTPLNCLVVETYSDAHNVLTGVIDQPENIGRQSTNFMKCLVWVLLNHQKCKKGNDRNENSVVENHETFDTSEVTELKDDHMALQNTQTTLCDLQSEENLRSLPVTQEKHSKTATILPDADWSDKEWSDHSDSSDNEDEVTTKPLETVGDDPLMFFGLPAPDIGSQTKLNSGTSRKSGGVFPSRKITPVAVETRMEHASQVGGVGGGQPSTWYNLLHTCRKYLSQIQSEFPEEWFGDVTSNVNTHGKADQTHDEVQLSMFRDVVMYCYAVINICGLHGSVLDAGPAHINRVFQDRIPWSPELDLLEQDDELKQLVLKAYRYAFKLTYDEAVLGPVDDHDELLETLNDYEENWFIGIENKPGWNEAILQEKPNLFTIGYDADKATYTSHLLTKQELILYTGTLNSEAVNGQWSSLAFELLYLTNDDEERYSIQAHPVLLRNLTMQAADPPLGYAVYSSGPVHITYGLM</sequence>
<evidence type="ECO:0000256" key="1">
    <source>
        <dbReference type="ARBA" id="ARBA00004141"/>
    </source>
</evidence>
<keyword evidence="4 6" id="KW-1133">Transmembrane helix</keyword>
<dbReference type="OrthoDB" id="5979286at2759"/>
<dbReference type="Pfam" id="PF05041">
    <property type="entry name" value="Pecanex_C"/>
    <property type="match status" value="1"/>
</dbReference>
<feature type="region of interest" description="Disordered" evidence="7">
    <location>
        <begin position="822"/>
        <end position="867"/>
    </location>
</feature>
<dbReference type="PANTHER" id="PTHR12372">
    <property type="entry name" value="PECANEX"/>
    <property type="match status" value="1"/>
</dbReference>
<dbReference type="Proteomes" id="UP001152795">
    <property type="component" value="Unassembled WGS sequence"/>
</dbReference>
<feature type="transmembrane region" description="Helical" evidence="6">
    <location>
        <begin position="291"/>
        <end position="313"/>
    </location>
</feature>
<dbReference type="AlphaFoldDB" id="A0A7D9DGC4"/>
<accession>A0A7D9DGC4</accession>
<dbReference type="GO" id="GO:0016020">
    <property type="term" value="C:membrane"/>
    <property type="evidence" value="ECO:0007669"/>
    <property type="project" value="UniProtKB-SubCell"/>
</dbReference>
<evidence type="ECO:0000313" key="8">
    <source>
        <dbReference type="EMBL" id="CAB3984452.1"/>
    </source>
</evidence>
<gene>
    <name evidence="8" type="ORF">PACLA_8A052660</name>
</gene>
<feature type="transmembrane region" description="Helical" evidence="6">
    <location>
        <begin position="76"/>
        <end position="97"/>
    </location>
</feature>
<feature type="transmembrane region" description="Helical" evidence="6">
    <location>
        <begin position="564"/>
        <end position="586"/>
    </location>
</feature>
<evidence type="ECO:0000256" key="4">
    <source>
        <dbReference type="ARBA" id="ARBA00022989"/>
    </source>
</evidence>
<keyword evidence="9" id="KW-1185">Reference proteome</keyword>
<protein>
    <recommendedName>
        <fullName evidence="6">Pecanex-like protein</fullName>
    </recommendedName>
</protein>
<evidence type="ECO:0000256" key="2">
    <source>
        <dbReference type="ARBA" id="ARBA00010170"/>
    </source>
</evidence>
<evidence type="ECO:0000256" key="6">
    <source>
        <dbReference type="RuleBase" id="RU367089"/>
    </source>
</evidence>
<name>A0A7D9DGC4_PARCT</name>
<dbReference type="InterPro" id="IPR007735">
    <property type="entry name" value="Pecanex_C"/>
</dbReference>
<dbReference type="EMBL" id="CACRXK020000741">
    <property type="protein sequence ID" value="CAB3984452.1"/>
    <property type="molecule type" value="Genomic_DNA"/>
</dbReference>
<evidence type="ECO:0000256" key="3">
    <source>
        <dbReference type="ARBA" id="ARBA00022692"/>
    </source>
</evidence>
<keyword evidence="5 6" id="KW-0472">Membrane</keyword>
<dbReference type="InterPro" id="IPR039797">
    <property type="entry name" value="Pecanex"/>
</dbReference>
<feature type="transmembrane region" description="Helical" evidence="6">
    <location>
        <begin position="41"/>
        <end position="64"/>
    </location>
</feature>
<feature type="transmembrane region" description="Helical" evidence="6">
    <location>
        <begin position="244"/>
        <end position="271"/>
    </location>
</feature>
<dbReference type="PANTHER" id="PTHR12372:SF6">
    <property type="entry name" value="PECANEX-LIKE PROTEIN 4"/>
    <property type="match status" value="1"/>
</dbReference>
<evidence type="ECO:0000256" key="7">
    <source>
        <dbReference type="SAM" id="MobiDB-lite"/>
    </source>
</evidence>
<comment type="similarity">
    <text evidence="2 6">Belongs to the pecanex family.</text>
</comment>
<feature type="transmembrane region" description="Helical" evidence="6">
    <location>
        <begin position="174"/>
        <end position="195"/>
    </location>
</feature>
<proteinExistence type="inferred from homology"/>
<feature type="transmembrane region" description="Helical" evidence="6">
    <location>
        <begin position="320"/>
        <end position="341"/>
    </location>
</feature>
<reference evidence="8" key="1">
    <citation type="submission" date="2020-04" db="EMBL/GenBank/DDBJ databases">
        <authorList>
            <person name="Alioto T."/>
            <person name="Alioto T."/>
            <person name="Gomez Garrido J."/>
        </authorList>
    </citation>
    <scope>NUCLEOTIDE SEQUENCE</scope>
    <source>
        <strain evidence="8">A484AB</strain>
    </source>
</reference>
<organism evidence="8 9">
    <name type="scientific">Paramuricea clavata</name>
    <name type="common">Red gorgonian</name>
    <name type="synonym">Violescent sea-whip</name>
    <dbReference type="NCBI Taxonomy" id="317549"/>
    <lineage>
        <taxon>Eukaryota</taxon>
        <taxon>Metazoa</taxon>
        <taxon>Cnidaria</taxon>
        <taxon>Anthozoa</taxon>
        <taxon>Octocorallia</taxon>
        <taxon>Malacalcyonacea</taxon>
        <taxon>Plexauridae</taxon>
        <taxon>Paramuricea</taxon>
    </lineage>
</organism>
<feature type="transmembrane region" description="Helical" evidence="6">
    <location>
        <begin position="356"/>
        <end position="376"/>
    </location>
</feature>
<comment type="subcellular location">
    <subcellularLocation>
        <location evidence="1 6">Membrane</location>
        <topology evidence="1 6">Multi-pass membrane protein</topology>
    </subcellularLocation>
</comment>
<feature type="transmembrane region" description="Helical" evidence="6">
    <location>
        <begin position="140"/>
        <end position="162"/>
    </location>
</feature>
<comment type="caution">
    <text evidence="8">The sequence shown here is derived from an EMBL/GenBank/DDBJ whole genome shotgun (WGS) entry which is preliminary data.</text>
</comment>
<evidence type="ECO:0000256" key="5">
    <source>
        <dbReference type="ARBA" id="ARBA00023136"/>
    </source>
</evidence>
<feature type="transmembrane region" description="Helical" evidence="6">
    <location>
        <begin position="215"/>
        <end position="232"/>
    </location>
</feature>
<feature type="compositionally biased region" description="Basic and acidic residues" evidence="7">
    <location>
        <begin position="841"/>
        <end position="852"/>
    </location>
</feature>
<feature type="transmembrane region" description="Helical" evidence="6">
    <location>
        <begin position="443"/>
        <end position="464"/>
    </location>
</feature>
<feature type="transmembrane region" description="Helical" evidence="6">
    <location>
        <begin position="388"/>
        <end position="410"/>
    </location>
</feature>
<evidence type="ECO:0000313" key="9">
    <source>
        <dbReference type="Proteomes" id="UP001152795"/>
    </source>
</evidence>
<keyword evidence="3 6" id="KW-0812">Transmembrane</keyword>